<evidence type="ECO:0000259" key="9">
    <source>
        <dbReference type="SMART" id="SM01268"/>
    </source>
</evidence>
<dbReference type="InterPro" id="IPR015350">
    <property type="entry name" value="Beta-trefoil_DNA-bd_dom"/>
</dbReference>
<dbReference type="GO" id="GO:0000978">
    <property type="term" value="F:RNA polymerase II cis-regulatory region sequence-specific DNA binding"/>
    <property type="evidence" value="ECO:0007669"/>
    <property type="project" value="InterPro"/>
</dbReference>
<dbReference type="Gene3D" id="2.60.40.1450">
    <property type="entry name" value="LAG1, DNA binding domain"/>
    <property type="match status" value="1"/>
</dbReference>
<reference evidence="10" key="2">
    <citation type="submission" date="2024-01" db="EMBL/GenBank/DDBJ databases">
        <title>Comparative genomics of Cryptococcus and Kwoniella reveals pathogenesis evolution and contrasting modes of karyotype evolution via chromosome fusion or intercentromeric recombination.</title>
        <authorList>
            <person name="Coelho M.A."/>
            <person name="David-Palma M."/>
            <person name="Shea T."/>
            <person name="Bowers K."/>
            <person name="McGinley-Smith S."/>
            <person name="Mohammad A.W."/>
            <person name="Gnirke A."/>
            <person name="Yurkov A.M."/>
            <person name="Nowrousian M."/>
            <person name="Sun S."/>
            <person name="Cuomo C.A."/>
            <person name="Heitman J."/>
        </authorList>
    </citation>
    <scope>NUCLEOTIDE SEQUENCE</scope>
    <source>
        <strain evidence="10">CBS 12478</strain>
    </source>
</reference>
<dbReference type="Gene3D" id="2.80.10.50">
    <property type="match status" value="1"/>
</dbReference>
<feature type="region of interest" description="Disordered" evidence="7">
    <location>
        <begin position="644"/>
        <end position="758"/>
    </location>
</feature>
<evidence type="ECO:0000313" key="11">
    <source>
        <dbReference type="Proteomes" id="UP000322225"/>
    </source>
</evidence>
<dbReference type="GeneID" id="43585397"/>
<evidence type="ECO:0000256" key="6">
    <source>
        <dbReference type="ARBA" id="ARBA00023242"/>
    </source>
</evidence>
<dbReference type="SMART" id="SM01268">
    <property type="entry name" value="BTD"/>
    <property type="match status" value="1"/>
</dbReference>
<comment type="subcellular location">
    <subcellularLocation>
        <location evidence="1">Nucleus</location>
    </subcellularLocation>
</comment>
<accession>A0AAJ8LJL5</accession>
<feature type="compositionally biased region" description="Low complexity" evidence="7">
    <location>
        <begin position="148"/>
        <end position="158"/>
    </location>
</feature>
<dbReference type="RefSeq" id="XP_065823285.1">
    <property type="nucleotide sequence ID" value="XM_065967213.1"/>
</dbReference>
<dbReference type="InterPro" id="IPR015351">
    <property type="entry name" value="RBP-J/Cbf11/Cbf12_DNA-bd"/>
</dbReference>
<dbReference type="InterPro" id="IPR008967">
    <property type="entry name" value="p53-like_TF_DNA-bd_sf"/>
</dbReference>
<dbReference type="SUPFAM" id="SSF49417">
    <property type="entry name" value="p53-like transcription factors"/>
    <property type="match status" value="1"/>
</dbReference>
<feature type="region of interest" description="Disordered" evidence="7">
    <location>
        <begin position="69"/>
        <end position="96"/>
    </location>
</feature>
<sequence length="915" mass="98915">MSYQWQPPSYDTQQYDFTQQSEDEKRFGQGVLDLTGVPQPSVPFNFPGTNGFQNGAMFNYRPALAYNANGNTYPTQSPSTYPTNPPSGLSTSTTPNTEIDVMTPGLTYPYNNFQTYPQYIPGDYQNTDNFPPPPLFNPYQPPVADSSNNYYQNGQQQGTISPSQLGQDQPLKPTKSFSDLLMGSRESSSSSSSTEGTHDWNGNVLEDWTRPLSRALGQDSKPPSTSDFASKAPSTGVFAVPRAPNVAPTTAAAAPSPGALDEAIKDYVNSPNRLAAGERKIVVMSPKVGQKSYGTEKRFLCPHPQAALIGGAWWIKSPDGCPVSPCQPPRVNISLTGEQPVKDAMVSWTNVSGQSLDDKINTQAMSAGDNPFLGNVAGKNLHISDNDGKRREVKAVVTVKSPARHHSGSQGWGLAKGTMKEVTKDEVIGVFESKEIKVISKPSKKKSSAKSGEFVPDFTRIAGSDGKPVTGAVPPTYSTDRNAMPGFTADANTWESFILWLVDPNKQGGPGLGPPPHPDWPNPPANIIAPSLLAPAIRYNSTVVLQSLQTGVISPVLVIRRIDSEADAVGMDGHVSESPTSLPPGELAGDLVSQLQKVAFELYQPDLMDHLQRDSKYGGFWLSCSQEAVSQQFVHADRRWNAVQIPQRGGSKPNSVPNTPQQRFGVLPMTPHTSSMNLPSTPSSPVSSSSSSLDYFGAHSRKSSSHSLMSPPVNDAPLPSTDGGPVRRHRTGSVGRGPLNRPINRKRMSTDGSSTGSFEYISTPLSPETPRMAWTMDVGDICIWSIVSTEQTTYTFYVPPYAETPAEPFAPFPMANRLLAPNLSADQGLAKYQHQYTTMANIPLVTLYGKNFVKRPDGGAHHLVYFGETPAAHNEVRCGEVMAAAEPQLSPGRKTSIFLVRDDGQCVIPTNLTYP</sequence>
<organism evidence="10 11">
    <name type="scientific">Kwoniella shandongensis</name>
    <dbReference type="NCBI Taxonomy" id="1734106"/>
    <lineage>
        <taxon>Eukaryota</taxon>
        <taxon>Fungi</taxon>
        <taxon>Dikarya</taxon>
        <taxon>Basidiomycota</taxon>
        <taxon>Agaricomycotina</taxon>
        <taxon>Tremellomycetes</taxon>
        <taxon>Tremellales</taxon>
        <taxon>Cryptococcaceae</taxon>
        <taxon>Kwoniella</taxon>
    </lineage>
</organism>
<dbReference type="GO" id="GO:0001228">
    <property type="term" value="F:DNA-binding transcription activator activity, RNA polymerase II-specific"/>
    <property type="evidence" value="ECO:0007669"/>
    <property type="project" value="InterPro"/>
</dbReference>
<comment type="similarity">
    <text evidence="2">Belongs to the Su(H) family.</text>
</comment>
<dbReference type="PANTHER" id="PTHR10665">
    <property type="entry name" value="RECOMBINING BINDING PROTEIN SUPPRESSOR OF HAIRLESS"/>
    <property type="match status" value="1"/>
</dbReference>
<evidence type="ECO:0000256" key="1">
    <source>
        <dbReference type="ARBA" id="ARBA00004123"/>
    </source>
</evidence>
<proteinExistence type="inferred from homology"/>
<dbReference type="FunFam" id="2.60.40.1450:FF:000003">
    <property type="entry name" value="Related to J kappa-recombination signal binding protein"/>
    <property type="match status" value="1"/>
</dbReference>
<evidence type="ECO:0000259" key="8">
    <source>
        <dbReference type="SMART" id="SM01267"/>
    </source>
</evidence>
<keyword evidence="4" id="KW-0238">DNA-binding</keyword>
<dbReference type="Proteomes" id="UP000322225">
    <property type="component" value="Chromosome 5"/>
</dbReference>
<dbReference type="EMBL" id="CP144055">
    <property type="protein sequence ID" value="WWD18456.1"/>
    <property type="molecule type" value="Genomic_DNA"/>
</dbReference>
<dbReference type="SUPFAM" id="SSF110217">
    <property type="entry name" value="DNA-binding protein LAG-1 (CSL)"/>
    <property type="match status" value="1"/>
</dbReference>
<evidence type="ECO:0000256" key="2">
    <source>
        <dbReference type="ARBA" id="ARBA00009704"/>
    </source>
</evidence>
<gene>
    <name evidence="10" type="ORF">CI109_102908</name>
</gene>
<evidence type="ECO:0008006" key="12">
    <source>
        <dbReference type="Google" id="ProtNLM"/>
    </source>
</evidence>
<keyword evidence="5" id="KW-0804">Transcription</keyword>
<keyword evidence="3" id="KW-0805">Transcription regulation</keyword>
<dbReference type="InterPro" id="IPR036358">
    <property type="entry name" value="BTD_sf"/>
</dbReference>
<evidence type="ECO:0000313" key="10">
    <source>
        <dbReference type="EMBL" id="WWD18456.1"/>
    </source>
</evidence>
<dbReference type="GO" id="GO:0005634">
    <property type="term" value="C:nucleus"/>
    <property type="evidence" value="ECO:0007669"/>
    <property type="project" value="UniProtKB-SubCell"/>
</dbReference>
<keyword evidence="6" id="KW-0539">Nucleus</keyword>
<feature type="compositionally biased region" description="Pro residues" evidence="7">
    <location>
        <begin position="130"/>
        <end position="141"/>
    </location>
</feature>
<evidence type="ECO:0000256" key="7">
    <source>
        <dbReference type="SAM" id="MobiDB-lite"/>
    </source>
</evidence>
<dbReference type="SMART" id="SM01267">
    <property type="entry name" value="LAG1_DNAbind"/>
    <property type="match status" value="1"/>
</dbReference>
<feature type="compositionally biased region" description="Polar residues" evidence="7">
    <location>
        <begin position="652"/>
        <end position="662"/>
    </location>
</feature>
<keyword evidence="11" id="KW-1185">Reference proteome</keyword>
<feature type="domain" description="Beta-trefoil DNA-binding" evidence="9">
    <location>
        <begin position="437"/>
        <end position="715"/>
    </location>
</feature>
<protein>
    <recommendedName>
        <fullName evidence="12">LAG1-DNAbind-domain-containing protein</fullName>
    </recommendedName>
</protein>
<dbReference type="InterPro" id="IPR040159">
    <property type="entry name" value="CLS_fam"/>
</dbReference>
<feature type="compositionally biased region" description="Low complexity" evidence="7">
    <location>
        <begin position="679"/>
        <end position="692"/>
    </location>
</feature>
<evidence type="ECO:0000256" key="4">
    <source>
        <dbReference type="ARBA" id="ARBA00023125"/>
    </source>
</evidence>
<reference evidence="10" key="1">
    <citation type="submission" date="2017-08" db="EMBL/GenBank/DDBJ databases">
        <authorList>
            <person name="Cuomo C."/>
            <person name="Billmyre B."/>
            <person name="Heitman J."/>
        </authorList>
    </citation>
    <scope>NUCLEOTIDE SEQUENCE</scope>
    <source>
        <strain evidence="10">CBS 12478</strain>
    </source>
</reference>
<evidence type="ECO:0000256" key="3">
    <source>
        <dbReference type="ARBA" id="ARBA00023015"/>
    </source>
</evidence>
<dbReference type="InterPro" id="IPR037095">
    <property type="entry name" value="RBP-J/Cbf11_DNA-bd_sf"/>
</dbReference>
<name>A0AAJ8LJL5_9TREE</name>
<feature type="region of interest" description="Disordered" evidence="7">
    <location>
        <begin position="119"/>
        <end position="204"/>
    </location>
</feature>
<feature type="compositionally biased region" description="Low complexity" evidence="7">
    <location>
        <begin position="71"/>
        <end position="82"/>
    </location>
</feature>
<dbReference type="AlphaFoldDB" id="A0AAJ8LJL5"/>
<dbReference type="Pfam" id="PF09271">
    <property type="entry name" value="LAG1-DNAbind"/>
    <property type="match status" value="1"/>
</dbReference>
<evidence type="ECO:0000256" key="5">
    <source>
        <dbReference type="ARBA" id="ARBA00023163"/>
    </source>
</evidence>
<dbReference type="KEGG" id="ksn:43585397"/>
<feature type="domain" description="RBP-J/Cbf11/Cbf12 DNA binding" evidence="8">
    <location>
        <begin position="280"/>
        <end position="453"/>
    </location>
</feature>